<dbReference type="SUPFAM" id="SSF55729">
    <property type="entry name" value="Acyl-CoA N-acyltransferases (Nat)"/>
    <property type="match status" value="1"/>
</dbReference>
<dbReference type="InterPro" id="IPR050832">
    <property type="entry name" value="Bact_Acetyltransf"/>
</dbReference>
<reference evidence="5" key="1">
    <citation type="journal article" date="2019" name="Int. J. Syst. Evol. Microbiol.">
        <title>The Global Catalogue of Microorganisms (GCM) 10K type strain sequencing project: providing services to taxonomists for standard genome sequencing and annotation.</title>
        <authorList>
            <consortium name="The Broad Institute Genomics Platform"/>
            <consortium name="The Broad Institute Genome Sequencing Center for Infectious Disease"/>
            <person name="Wu L."/>
            <person name="Ma J."/>
        </authorList>
    </citation>
    <scope>NUCLEOTIDE SEQUENCE [LARGE SCALE GENOMIC DNA]</scope>
    <source>
        <strain evidence="5">CGMCC 1.12851</strain>
    </source>
</reference>
<dbReference type="InterPro" id="IPR016181">
    <property type="entry name" value="Acyl_CoA_acyltransferase"/>
</dbReference>
<dbReference type="InterPro" id="IPR000182">
    <property type="entry name" value="GNAT_dom"/>
</dbReference>
<dbReference type="CDD" id="cd04301">
    <property type="entry name" value="NAT_SF"/>
    <property type="match status" value="1"/>
</dbReference>
<gene>
    <name evidence="4" type="primary">ysnE</name>
    <name evidence="4" type="ORF">GCM10010833_18730</name>
</gene>
<dbReference type="Proteomes" id="UP000614261">
    <property type="component" value="Unassembled WGS sequence"/>
</dbReference>
<keyword evidence="2" id="KW-0012">Acyltransferase</keyword>
<evidence type="ECO:0000313" key="5">
    <source>
        <dbReference type="Proteomes" id="UP000614261"/>
    </source>
</evidence>
<accession>A0ABQ1JDT2</accession>
<comment type="caution">
    <text evidence="4">The sequence shown here is derived from an EMBL/GenBank/DDBJ whole genome shotgun (WGS) entry which is preliminary data.</text>
</comment>
<keyword evidence="5" id="KW-1185">Reference proteome</keyword>
<dbReference type="Gene3D" id="3.40.630.30">
    <property type="match status" value="1"/>
</dbReference>
<dbReference type="EMBL" id="BMGD01000003">
    <property type="protein sequence ID" value="GGB63976.1"/>
    <property type="molecule type" value="Genomic_DNA"/>
</dbReference>
<dbReference type="RefSeq" id="WP_188514157.1">
    <property type="nucleotide sequence ID" value="NZ_BMGD01000003.1"/>
</dbReference>
<evidence type="ECO:0000256" key="2">
    <source>
        <dbReference type="ARBA" id="ARBA00023315"/>
    </source>
</evidence>
<keyword evidence="1" id="KW-0808">Transferase</keyword>
<name>A0ABQ1JDT2_9SPHN</name>
<dbReference type="PANTHER" id="PTHR43877:SF5">
    <property type="entry name" value="BLL8307 PROTEIN"/>
    <property type="match status" value="1"/>
</dbReference>
<dbReference type="PANTHER" id="PTHR43877">
    <property type="entry name" value="AMINOALKYLPHOSPHONATE N-ACETYLTRANSFERASE-RELATED-RELATED"/>
    <property type="match status" value="1"/>
</dbReference>
<evidence type="ECO:0000259" key="3">
    <source>
        <dbReference type="PROSITE" id="PS51186"/>
    </source>
</evidence>
<evidence type="ECO:0000256" key="1">
    <source>
        <dbReference type="ARBA" id="ARBA00022679"/>
    </source>
</evidence>
<organism evidence="4 5">
    <name type="scientific">Blastomonas aquatica</name>
    <dbReference type="NCBI Taxonomy" id="1510276"/>
    <lineage>
        <taxon>Bacteria</taxon>
        <taxon>Pseudomonadati</taxon>
        <taxon>Pseudomonadota</taxon>
        <taxon>Alphaproteobacteria</taxon>
        <taxon>Sphingomonadales</taxon>
        <taxon>Sphingomonadaceae</taxon>
        <taxon>Blastomonas</taxon>
    </lineage>
</organism>
<dbReference type="Pfam" id="PF00583">
    <property type="entry name" value="Acetyltransf_1"/>
    <property type="match status" value="1"/>
</dbReference>
<protein>
    <submittedName>
        <fullName evidence="4">N-acetyltransferase YsnE</fullName>
    </submittedName>
</protein>
<evidence type="ECO:0000313" key="4">
    <source>
        <dbReference type="EMBL" id="GGB63976.1"/>
    </source>
</evidence>
<proteinExistence type="predicted"/>
<feature type="domain" description="N-acetyltransferase" evidence="3">
    <location>
        <begin position="12"/>
        <end position="159"/>
    </location>
</feature>
<dbReference type="PROSITE" id="PS51186">
    <property type="entry name" value="GNAT"/>
    <property type="match status" value="1"/>
</dbReference>
<sequence length="160" mass="17704">MAQVAAAADIQIVEDDLSGGDIIALLEYHLAEMARHSPICSVHSFPVERLRAPDVTFWSIRVGGALAGCGALKQIDATHGELKAMRTDPAFLRQGLAERMLLHLIAQARLRGYTQLSLETGLPEPFQPAHALYRKHGFERCAPFGDYTEDPFSMCMTRRL</sequence>